<evidence type="ECO:0000313" key="3">
    <source>
        <dbReference type="EMBL" id="RIA95930.1"/>
    </source>
</evidence>
<proteinExistence type="predicted"/>
<keyword evidence="4" id="KW-1185">Reference proteome</keyword>
<evidence type="ECO:0000256" key="1">
    <source>
        <dbReference type="SAM" id="Coils"/>
    </source>
</evidence>
<evidence type="ECO:0000313" key="4">
    <source>
        <dbReference type="Proteomes" id="UP000265703"/>
    </source>
</evidence>
<dbReference type="Proteomes" id="UP000265703">
    <property type="component" value="Unassembled WGS sequence"/>
</dbReference>
<protein>
    <submittedName>
        <fullName evidence="3">Uncharacterized protein</fullName>
    </submittedName>
</protein>
<keyword evidence="1" id="KW-0175">Coiled coil</keyword>
<organism evidence="3 4">
    <name type="scientific">Glomus cerebriforme</name>
    <dbReference type="NCBI Taxonomy" id="658196"/>
    <lineage>
        <taxon>Eukaryota</taxon>
        <taxon>Fungi</taxon>
        <taxon>Fungi incertae sedis</taxon>
        <taxon>Mucoromycota</taxon>
        <taxon>Glomeromycotina</taxon>
        <taxon>Glomeromycetes</taxon>
        <taxon>Glomerales</taxon>
        <taxon>Glomeraceae</taxon>
        <taxon>Glomus</taxon>
    </lineage>
</organism>
<reference evidence="3 4" key="1">
    <citation type="submission" date="2018-06" db="EMBL/GenBank/DDBJ databases">
        <title>Comparative genomics reveals the genomic features of Rhizophagus irregularis, R. cerebriforme, R. diaphanum and Gigaspora rosea, and their symbiotic lifestyle signature.</title>
        <authorList>
            <person name="Morin E."/>
            <person name="San Clemente H."/>
            <person name="Chen E.C.H."/>
            <person name="De La Providencia I."/>
            <person name="Hainaut M."/>
            <person name="Kuo A."/>
            <person name="Kohler A."/>
            <person name="Murat C."/>
            <person name="Tang N."/>
            <person name="Roy S."/>
            <person name="Loubradou J."/>
            <person name="Henrissat B."/>
            <person name="Grigoriev I.V."/>
            <person name="Corradi N."/>
            <person name="Roux C."/>
            <person name="Martin F.M."/>
        </authorList>
    </citation>
    <scope>NUCLEOTIDE SEQUENCE [LARGE SCALE GENOMIC DNA]</scope>
    <source>
        <strain evidence="3 4">DAOM 227022</strain>
    </source>
</reference>
<accession>A0A397TCD4</accession>
<evidence type="ECO:0000256" key="2">
    <source>
        <dbReference type="SAM" id="MobiDB-lite"/>
    </source>
</evidence>
<feature type="coiled-coil region" evidence="1">
    <location>
        <begin position="378"/>
        <end position="405"/>
    </location>
</feature>
<comment type="caution">
    <text evidence="3">The sequence shown here is derived from an EMBL/GenBank/DDBJ whole genome shotgun (WGS) entry which is preliminary data.</text>
</comment>
<name>A0A397TCD4_9GLOM</name>
<dbReference type="EMBL" id="QKYT01000053">
    <property type="protein sequence ID" value="RIA95930.1"/>
    <property type="molecule type" value="Genomic_DNA"/>
</dbReference>
<dbReference type="AlphaFoldDB" id="A0A397TCD4"/>
<gene>
    <name evidence="3" type="ORF">C1645_816073</name>
</gene>
<feature type="compositionally biased region" description="Basic and acidic residues" evidence="2">
    <location>
        <begin position="27"/>
        <end position="45"/>
    </location>
</feature>
<feature type="region of interest" description="Disordered" evidence="2">
    <location>
        <begin position="1"/>
        <end position="52"/>
    </location>
</feature>
<sequence length="462" mass="55614">MESNGKDQQNEEIIEETLEENTEEQVESNKRKKNDEENHENERERVKRKRTESKEFKRILRELKNEAYKMEVEEENDNEKLSERVLSMERKTIKYCYEIGKDVTNEVQRIKEQEKGKMKERKKKNGRTVEDISKKILIDEIMEEIGNSVKRKIIENRIRRAERIYNLFRKIGENKMRRIIENSLNKELIIERITCKLRIEEADILIKEIGNYYESSKGEIVQEKKSEDKKEKDYGKGKRRIIQYGELEECYKNVNIYYCKKCGFKEKAKKWIRKQRNGKFMCCNIESSKSKEKGKLKKINNLGIYECFNNSKYLEKGNNVKNQYWVCDLCMNIVIGGKKQRGKHENRNSETTSICTDNREILGIFDDHKDHNHMYTEIEEVLEIMDKNKNEIDKENESVKIDEEERISKEQEDYLIMNIFDQCNYIQNQELIKKITKGFNKLNETIEKEFLMLKEQQERQQE</sequence>
<feature type="compositionally biased region" description="Acidic residues" evidence="2">
    <location>
        <begin position="10"/>
        <end position="26"/>
    </location>
</feature>